<feature type="chain" id="PRO_5020390272" evidence="18">
    <location>
        <begin position="30"/>
        <end position="731"/>
    </location>
</feature>
<dbReference type="KEGG" id="pstg:E8M01_25550"/>
<evidence type="ECO:0000313" key="21">
    <source>
        <dbReference type="EMBL" id="QCI67296.1"/>
    </source>
</evidence>
<feature type="signal peptide" evidence="18">
    <location>
        <begin position="1"/>
        <end position="29"/>
    </location>
</feature>
<comment type="similarity">
    <text evidence="2 14 16">Belongs to the TonB-dependent receptor family.</text>
</comment>
<keyword evidence="10 16" id="KW-0798">TonB box</keyword>
<dbReference type="GO" id="GO:0015344">
    <property type="term" value="F:siderophore uptake transmembrane transporter activity"/>
    <property type="evidence" value="ECO:0007669"/>
    <property type="project" value="TreeGrafter"/>
</dbReference>
<evidence type="ECO:0000256" key="14">
    <source>
        <dbReference type="PROSITE-ProRule" id="PRU01360"/>
    </source>
</evidence>
<comment type="subcellular location">
    <subcellularLocation>
        <location evidence="1 14">Cell outer membrane</location>
        <topology evidence="1 14">Multi-pass membrane protein</topology>
    </subcellularLocation>
</comment>
<dbReference type="GO" id="GO:0038023">
    <property type="term" value="F:signaling receptor activity"/>
    <property type="evidence" value="ECO:0007669"/>
    <property type="project" value="InterPro"/>
</dbReference>
<dbReference type="PANTHER" id="PTHR32552:SF84">
    <property type="entry name" value="TONB-DEPENDENT RECEPTOR-RELATED"/>
    <property type="match status" value="1"/>
</dbReference>
<dbReference type="Gene3D" id="2.40.170.20">
    <property type="entry name" value="TonB-dependent receptor, beta-barrel domain"/>
    <property type="match status" value="1"/>
</dbReference>
<evidence type="ECO:0000256" key="10">
    <source>
        <dbReference type="ARBA" id="ARBA00023077"/>
    </source>
</evidence>
<dbReference type="Pfam" id="PF07715">
    <property type="entry name" value="Plug"/>
    <property type="match status" value="1"/>
</dbReference>
<reference evidence="21 22" key="1">
    <citation type="submission" date="2019-04" db="EMBL/GenBank/DDBJ databases">
        <title>Phreatobacter aquaticus sp. nov.</title>
        <authorList>
            <person name="Choi A."/>
        </authorList>
    </citation>
    <scope>NUCLEOTIDE SEQUENCE [LARGE SCALE GENOMIC DNA]</scope>
    <source>
        <strain evidence="21 22">KCTC 52518</strain>
    </source>
</reference>
<feature type="region of interest" description="Disordered" evidence="17">
    <location>
        <begin position="45"/>
        <end position="76"/>
    </location>
</feature>
<keyword evidence="9" id="KW-0406">Ion transport</keyword>
<dbReference type="Gene3D" id="2.170.130.10">
    <property type="entry name" value="TonB-dependent receptor, plug domain"/>
    <property type="match status" value="1"/>
</dbReference>
<evidence type="ECO:0000256" key="18">
    <source>
        <dbReference type="SAM" id="SignalP"/>
    </source>
</evidence>
<evidence type="ECO:0000256" key="1">
    <source>
        <dbReference type="ARBA" id="ARBA00004571"/>
    </source>
</evidence>
<dbReference type="NCBIfam" id="TIGR01783">
    <property type="entry name" value="TonB-siderophor"/>
    <property type="match status" value="1"/>
</dbReference>
<dbReference type="CDD" id="cd01347">
    <property type="entry name" value="ligand_gated_channel"/>
    <property type="match status" value="1"/>
</dbReference>
<keyword evidence="22" id="KW-1185">Reference proteome</keyword>
<sequence>MPDVSSTSPLPRLAGGFCLAAGLFMTAPAAGQGAETQLDTIVVESERTGRPSRDSVRSPTDLTAPNTTGSRLPGTARDIPASVEAVNQATMQERGNRNWVEALQGLTGFTAAIRPGAAGIMSARGFTENGFALLYDGIRVSSTTISARNYDSFVFDRIEVLRGPASVLYGEGAVGGAINLVRKQPSAVDQPFEAITSVSTPGGVRLGLGKGGVIGESFAYRVDGVVTRDLGQVDDNRIRQGQINGALRWQVNERFAATIDFDYLRSSIDNAYWGTPLVRGAIAPALRRVNYNTIANNRYDDSVLWLRARFDYETDDGWRLSHQVWNHQANRDWINAYRFAAIPAGGTCRFRGQSLVNGTGTDQVCRMTWENLGYDHRFTGNRAEAAYRGRISGLEVAATFGVELAQTRWTSPRSEVTSLQLVDPFNPPATDFFSRGTARNQTVRANLTQGAVFGEGRVEVLPGVKLVAGFRSDWLAVDYDRQPANQTYSRNYQPFTYRVGAVWDVWSQASLYASFATAVEPRFALFTLGATDTPFSLTEARQIEIGFKQGFWNGRGEVTAALYRIEKTNVPSTDPLTGNTVQVGRQSSQGFEIGGSYRPVDEIRLTANLAMVEARYDEFRSGSADFAGNRPPNVPRWVANLGAVWSPDPKWSLGGSLSYRSSIAADDANTVKLPAALIADVFATYRVSASADVTLRVHNLTDAVYAAWATDANYVILGRPRTFELGVRARF</sequence>
<proteinExistence type="inferred from homology"/>
<keyword evidence="8" id="KW-0408">Iron</keyword>
<organism evidence="21 22">
    <name type="scientific">Phreatobacter stygius</name>
    <dbReference type="NCBI Taxonomy" id="1940610"/>
    <lineage>
        <taxon>Bacteria</taxon>
        <taxon>Pseudomonadati</taxon>
        <taxon>Pseudomonadota</taxon>
        <taxon>Alphaproteobacteria</taxon>
        <taxon>Hyphomicrobiales</taxon>
        <taxon>Phreatobacteraceae</taxon>
        <taxon>Phreatobacter</taxon>
    </lineage>
</organism>
<keyword evidence="3 14" id="KW-0813">Transport</keyword>
<evidence type="ECO:0000256" key="5">
    <source>
        <dbReference type="ARBA" id="ARBA00022496"/>
    </source>
</evidence>
<evidence type="ECO:0000259" key="20">
    <source>
        <dbReference type="Pfam" id="PF07715"/>
    </source>
</evidence>
<keyword evidence="12 21" id="KW-0675">Receptor</keyword>
<keyword evidence="13 14" id="KW-0998">Cell outer membrane</keyword>
<dbReference type="Proteomes" id="UP000298781">
    <property type="component" value="Chromosome"/>
</dbReference>
<protein>
    <submittedName>
        <fullName evidence="21">TonB-dependent receptor</fullName>
    </submittedName>
</protein>
<dbReference type="PROSITE" id="PS52016">
    <property type="entry name" value="TONB_DEPENDENT_REC_3"/>
    <property type="match status" value="1"/>
</dbReference>
<dbReference type="RefSeq" id="WP_136962727.1">
    <property type="nucleotide sequence ID" value="NZ_CP039690.1"/>
</dbReference>
<dbReference type="InterPro" id="IPR010917">
    <property type="entry name" value="TonB_rcpt_CS"/>
</dbReference>
<evidence type="ECO:0000256" key="9">
    <source>
        <dbReference type="ARBA" id="ARBA00023065"/>
    </source>
</evidence>
<keyword evidence="5" id="KW-0410">Iron transport</keyword>
<dbReference type="AlphaFoldDB" id="A0A4D7BD48"/>
<evidence type="ECO:0000256" key="12">
    <source>
        <dbReference type="ARBA" id="ARBA00023170"/>
    </source>
</evidence>
<keyword evidence="6 14" id="KW-0812">Transmembrane</keyword>
<evidence type="ECO:0000256" key="8">
    <source>
        <dbReference type="ARBA" id="ARBA00023004"/>
    </source>
</evidence>
<evidence type="ECO:0000259" key="19">
    <source>
        <dbReference type="Pfam" id="PF00593"/>
    </source>
</evidence>
<dbReference type="OrthoDB" id="9760333at2"/>
<name>A0A4D7BD48_9HYPH</name>
<evidence type="ECO:0000256" key="6">
    <source>
        <dbReference type="ARBA" id="ARBA00022692"/>
    </source>
</evidence>
<dbReference type="GO" id="GO:0015891">
    <property type="term" value="P:siderophore transport"/>
    <property type="evidence" value="ECO:0007669"/>
    <property type="project" value="InterPro"/>
</dbReference>
<keyword evidence="7 18" id="KW-0732">Signal</keyword>
<dbReference type="Pfam" id="PF00593">
    <property type="entry name" value="TonB_dep_Rec_b-barrel"/>
    <property type="match status" value="1"/>
</dbReference>
<feature type="domain" description="TonB-dependent receptor plug" evidence="20">
    <location>
        <begin position="76"/>
        <end position="177"/>
    </location>
</feature>
<feature type="compositionally biased region" description="Basic and acidic residues" evidence="17">
    <location>
        <begin position="45"/>
        <end position="56"/>
    </location>
</feature>
<dbReference type="GO" id="GO:0009279">
    <property type="term" value="C:cell outer membrane"/>
    <property type="evidence" value="ECO:0007669"/>
    <property type="project" value="UniProtKB-SubCell"/>
</dbReference>
<keyword evidence="11 14" id="KW-0472">Membrane</keyword>
<dbReference type="InterPro" id="IPR037066">
    <property type="entry name" value="Plug_dom_sf"/>
</dbReference>
<dbReference type="InterPro" id="IPR036942">
    <property type="entry name" value="Beta-barrel_TonB_sf"/>
</dbReference>
<feature type="domain" description="TonB-dependent receptor-like beta-barrel" evidence="19">
    <location>
        <begin position="253"/>
        <end position="700"/>
    </location>
</feature>
<keyword evidence="4 14" id="KW-1134">Transmembrane beta strand</keyword>
<accession>A0A4D7BD48</accession>
<dbReference type="InterPro" id="IPR010105">
    <property type="entry name" value="TonB_sidphr_rcpt"/>
</dbReference>
<feature type="compositionally biased region" description="Polar residues" evidence="17">
    <location>
        <begin position="57"/>
        <end position="70"/>
    </location>
</feature>
<feature type="short sequence motif" description="TonB C-terminal box" evidence="15">
    <location>
        <begin position="714"/>
        <end position="731"/>
    </location>
</feature>
<dbReference type="PROSITE" id="PS01156">
    <property type="entry name" value="TONB_DEPENDENT_REC_2"/>
    <property type="match status" value="1"/>
</dbReference>
<dbReference type="InterPro" id="IPR012910">
    <property type="entry name" value="Plug_dom"/>
</dbReference>
<evidence type="ECO:0000256" key="7">
    <source>
        <dbReference type="ARBA" id="ARBA00022729"/>
    </source>
</evidence>
<evidence type="ECO:0000256" key="2">
    <source>
        <dbReference type="ARBA" id="ARBA00009810"/>
    </source>
</evidence>
<evidence type="ECO:0000313" key="22">
    <source>
        <dbReference type="Proteomes" id="UP000298781"/>
    </source>
</evidence>
<evidence type="ECO:0000256" key="3">
    <source>
        <dbReference type="ARBA" id="ARBA00022448"/>
    </source>
</evidence>
<dbReference type="InterPro" id="IPR000531">
    <property type="entry name" value="Beta-barrel_TonB"/>
</dbReference>
<dbReference type="SUPFAM" id="SSF56935">
    <property type="entry name" value="Porins"/>
    <property type="match status" value="1"/>
</dbReference>
<evidence type="ECO:0000256" key="17">
    <source>
        <dbReference type="SAM" id="MobiDB-lite"/>
    </source>
</evidence>
<evidence type="ECO:0000256" key="15">
    <source>
        <dbReference type="PROSITE-ProRule" id="PRU10144"/>
    </source>
</evidence>
<evidence type="ECO:0000256" key="11">
    <source>
        <dbReference type="ARBA" id="ARBA00023136"/>
    </source>
</evidence>
<evidence type="ECO:0000256" key="13">
    <source>
        <dbReference type="ARBA" id="ARBA00023237"/>
    </source>
</evidence>
<dbReference type="EMBL" id="CP039690">
    <property type="protein sequence ID" value="QCI67296.1"/>
    <property type="molecule type" value="Genomic_DNA"/>
</dbReference>
<evidence type="ECO:0000256" key="4">
    <source>
        <dbReference type="ARBA" id="ARBA00022452"/>
    </source>
</evidence>
<evidence type="ECO:0000256" key="16">
    <source>
        <dbReference type="RuleBase" id="RU003357"/>
    </source>
</evidence>
<dbReference type="PANTHER" id="PTHR32552">
    <property type="entry name" value="FERRICHROME IRON RECEPTOR-RELATED"/>
    <property type="match status" value="1"/>
</dbReference>
<gene>
    <name evidence="21" type="ORF">E8M01_25550</name>
</gene>
<dbReference type="InterPro" id="IPR039426">
    <property type="entry name" value="TonB-dep_rcpt-like"/>
</dbReference>